<feature type="region of interest" description="Disordered" evidence="1">
    <location>
        <begin position="1"/>
        <end position="40"/>
    </location>
</feature>
<dbReference type="Proteomes" id="UP000283644">
    <property type="component" value="Unassembled WGS sequence"/>
</dbReference>
<accession>A0A417Y450</accession>
<organism evidence="2 3">
    <name type="scientific">Nocardioides immobilis</name>
    <dbReference type="NCBI Taxonomy" id="2049295"/>
    <lineage>
        <taxon>Bacteria</taxon>
        <taxon>Bacillati</taxon>
        <taxon>Actinomycetota</taxon>
        <taxon>Actinomycetes</taxon>
        <taxon>Propionibacteriales</taxon>
        <taxon>Nocardioidaceae</taxon>
        <taxon>Nocardioides</taxon>
    </lineage>
</organism>
<dbReference type="AlphaFoldDB" id="A0A417Y450"/>
<feature type="region of interest" description="Disordered" evidence="1">
    <location>
        <begin position="123"/>
        <end position="155"/>
    </location>
</feature>
<sequence length="265" mass="27497">MDDQLDPAAGDGPGDLPGLGVDDLEVEGEGEILAGDLPESDRPAHVQRLLTAELAEQLRPAGDRGFEVQGIGDVEGGGDLDGAVEPSLVEVDVDVPRLLGRRALLLGRLRVVADQGLLDQPVDLRPGNHMGDGRELPVHEPSGIGGQGAGGLGEPECLPHRHPALQHPGPGPGEPVGQLDDLPHIGAAGVQRPTDEGGELHHREVADQRGAGSGDREPGVQTALGDRRSVPFFGHHMLARPLGDPTDLGDLVLGDRGLVVTDLGQ</sequence>
<evidence type="ECO:0000313" key="3">
    <source>
        <dbReference type="Proteomes" id="UP000283644"/>
    </source>
</evidence>
<feature type="compositionally biased region" description="Gly residues" evidence="1">
    <location>
        <begin position="143"/>
        <end position="153"/>
    </location>
</feature>
<evidence type="ECO:0000313" key="2">
    <source>
        <dbReference type="EMBL" id="RHW27356.1"/>
    </source>
</evidence>
<proteinExistence type="predicted"/>
<gene>
    <name evidence="2" type="ORF">D0Z08_09385</name>
</gene>
<protein>
    <submittedName>
        <fullName evidence="2">Uncharacterized protein</fullName>
    </submittedName>
</protein>
<dbReference type="EMBL" id="QXGH01000013">
    <property type="protein sequence ID" value="RHW27356.1"/>
    <property type="molecule type" value="Genomic_DNA"/>
</dbReference>
<name>A0A417Y450_9ACTN</name>
<dbReference type="RefSeq" id="WP_118924947.1">
    <property type="nucleotide sequence ID" value="NZ_QXGH01000013.1"/>
</dbReference>
<reference evidence="2 3" key="1">
    <citation type="submission" date="2018-09" db="EMBL/GenBank/DDBJ databases">
        <title>Genome sequencing of Nocardioides immobilis CCTCC AB 2017083 for comparison to Nocardioides silvaticus.</title>
        <authorList>
            <person name="Li C."/>
            <person name="Wang G."/>
        </authorList>
    </citation>
    <scope>NUCLEOTIDE SEQUENCE [LARGE SCALE GENOMIC DNA]</scope>
    <source>
        <strain evidence="2 3">CCTCC AB 2017083</strain>
    </source>
</reference>
<evidence type="ECO:0000256" key="1">
    <source>
        <dbReference type="SAM" id="MobiDB-lite"/>
    </source>
</evidence>
<feature type="compositionally biased region" description="Low complexity" evidence="1">
    <location>
        <begin position="1"/>
        <end position="10"/>
    </location>
</feature>
<comment type="caution">
    <text evidence="2">The sequence shown here is derived from an EMBL/GenBank/DDBJ whole genome shotgun (WGS) entry which is preliminary data.</text>
</comment>
<keyword evidence="3" id="KW-1185">Reference proteome</keyword>